<feature type="domain" description="DNA-directed RNA polymerase II subunit RPB9-like zinc ribbon" evidence="9">
    <location>
        <begin position="26"/>
        <end position="79"/>
    </location>
</feature>
<dbReference type="AlphaFoldDB" id="A0AAN9YNV8"/>
<evidence type="ECO:0000256" key="6">
    <source>
        <dbReference type="ARBA" id="ARBA00022833"/>
    </source>
</evidence>
<evidence type="ECO:0000313" key="11">
    <source>
        <dbReference type="Proteomes" id="UP001320420"/>
    </source>
</evidence>
<dbReference type="GO" id="GO:0006351">
    <property type="term" value="P:DNA-templated transcription"/>
    <property type="evidence" value="ECO:0007669"/>
    <property type="project" value="InterPro"/>
</dbReference>
<comment type="caution">
    <text evidence="10">The sequence shown here is derived from an EMBL/GenBank/DDBJ whole genome shotgun (WGS) entry which is preliminary data.</text>
</comment>
<evidence type="ECO:0000256" key="8">
    <source>
        <dbReference type="ARBA" id="ARBA00023242"/>
    </source>
</evidence>
<evidence type="ECO:0000256" key="2">
    <source>
        <dbReference type="ARBA" id="ARBA00008925"/>
    </source>
</evidence>
<evidence type="ECO:0000313" key="10">
    <source>
        <dbReference type="EMBL" id="KAK7749327.1"/>
    </source>
</evidence>
<reference evidence="10 11" key="1">
    <citation type="submission" date="2024-02" db="EMBL/GenBank/DDBJ databases">
        <title>De novo assembly and annotation of 12 fungi associated with fruit tree decline syndrome in Ontario, Canada.</title>
        <authorList>
            <person name="Sulman M."/>
            <person name="Ellouze W."/>
            <person name="Ilyukhin E."/>
        </authorList>
    </citation>
    <scope>NUCLEOTIDE SEQUENCE [LARGE SCALE GENOMIC DNA]</scope>
    <source>
        <strain evidence="10 11">M11/M66-122</strain>
    </source>
</reference>
<keyword evidence="3" id="KW-0240">DNA-directed RNA polymerase</keyword>
<keyword evidence="7" id="KW-0804">Transcription</keyword>
<keyword evidence="8" id="KW-0539">Nucleus</keyword>
<proteinExistence type="inferred from homology"/>
<protein>
    <recommendedName>
        <fullName evidence="9">DNA-directed RNA polymerase II subunit RPB9-like zinc ribbon domain-containing protein</fullName>
    </recommendedName>
</protein>
<dbReference type="Proteomes" id="UP001320420">
    <property type="component" value="Unassembled WGS sequence"/>
</dbReference>
<dbReference type="InterPro" id="IPR001529">
    <property type="entry name" value="Zn_ribbon_RPB9"/>
</dbReference>
<keyword evidence="6" id="KW-0862">Zinc</keyword>
<sequence length="229" mass="25423">MASPSANSTTAEGDDAKKNLEQITFRFCSECANMLYPKEDEDSHKLQFTCRTCQFTEEATSTCVFRYVANNAAGETAGVTQDVGSDPTVRNHHHHFSSFNPAPEAPEAVETAERSLAVCLRCGVTLLHCNRCQDPASVEDYNHYVMFHPDFAASKALDYIRQASYFNAMDADGRDAWDARFASCKGFNMPHLSQDGIAQYLSMDVAVNPDADPPEALGIDQEEYTYELF</sequence>
<name>A0AAN9YNV8_9PEZI</name>
<keyword evidence="5" id="KW-0863">Zinc-finger</keyword>
<dbReference type="EMBL" id="JAKJXP020000074">
    <property type="protein sequence ID" value="KAK7749327.1"/>
    <property type="molecule type" value="Genomic_DNA"/>
</dbReference>
<evidence type="ECO:0000256" key="4">
    <source>
        <dbReference type="ARBA" id="ARBA00022723"/>
    </source>
</evidence>
<evidence type="ECO:0000259" key="9">
    <source>
        <dbReference type="SMART" id="SM00661"/>
    </source>
</evidence>
<accession>A0AAN9YNV8</accession>
<evidence type="ECO:0000256" key="1">
    <source>
        <dbReference type="ARBA" id="ARBA00004604"/>
    </source>
</evidence>
<dbReference type="FunFam" id="2.20.25.10:FF:000008">
    <property type="entry name" value="DNA-directed RNA polymerase II subunit RPB9"/>
    <property type="match status" value="1"/>
</dbReference>
<keyword evidence="11" id="KW-1185">Reference proteome</keyword>
<organism evidence="10 11">
    <name type="scientific">Diatrype stigma</name>
    <dbReference type="NCBI Taxonomy" id="117547"/>
    <lineage>
        <taxon>Eukaryota</taxon>
        <taxon>Fungi</taxon>
        <taxon>Dikarya</taxon>
        <taxon>Ascomycota</taxon>
        <taxon>Pezizomycotina</taxon>
        <taxon>Sordariomycetes</taxon>
        <taxon>Xylariomycetidae</taxon>
        <taxon>Xylariales</taxon>
        <taxon>Diatrypaceae</taxon>
        <taxon>Diatrype</taxon>
    </lineage>
</organism>
<comment type="subcellular location">
    <subcellularLocation>
        <location evidence="1">Nucleus</location>
        <location evidence="1">Nucleolus</location>
    </subcellularLocation>
</comment>
<keyword evidence="4" id="KW-0479">Metal-binding</keyword>
<dbReference type="SMART" id="SM00661">
    <property type="entry name" value="RPOL9"/>
    <property type="match status" value="1"/>
</dbReference>
<dbReference type="GO" id="GO:0008270">
    <property type="term" value="F:zinc ion binding"/>
    <property type="evidence" value="ECO:0007669"/>
    <property type="project" value="UniProtKB-KW"/>
</dbReference>
<gene>
    <name evidence="10" type="ORF">SLS62_008178</name>
</gene>
<dbReference type="GO" id="GO:0005665">
    <property type="term" value="C:RNA polymerase II, core complex"/>
    <property type="evidence" value="ECO:0007669"/>
    <property type="project" value="UniProtKB-ARBA"/>
</dbReference>
<evidence type="ECO:0000256" key="7">
    <source>
        <dbReference type="ARBA" id="ARBA00023163"/>
    </source>
</evidence>
<evidence type="ECO:0000256" key="3">
    <source>
        <dbReference type="ARBA" id="ARBA00022478"/>
    </source>
</evidence>
<comment type="similarity">
    <text evidence="2">Belongs to the archaeal RpoM/eukaryotic RPA12/RPB9/RPC11 RNA polymerase family.</text>
</comment>
<evidence type="ECO:0000256" key="5">
    <source>
        <dbReference type="ARBA" id="ARBA00022771"/>
    </source>
</evidence>
<dbReference type="GO" id="GO:0005730">
    <property type="term" value="C:nucleolus"/>
    <property type="evidence" value="ECO:0007669"/>
    <property type="project" value="UniProtKB-SubCell"/>
</dbReference>
<dbReference type="Gene3D" id="2.20.25.10">
    <property type="match status" value="1"/>
</dbReference>
<dbReference type="Pfam" id="PF02150">
    <property type="entry name" value="Zn_ribbon_RPB9"/>
    <property type="match status" value="1"/>
</dbReference>
<dbReference type="SUPFAM" id="SSF57783">
    <property type="entry name" value="Zinc beta-ribbon"/>
    <property type="match status" value="1"/>
</dbReference>